<sequence>NYNGPDSFQYTIADAAGNVSNAATVNLTVTPDNDPPVAVDDSGSTAEDTAVTLDLAGNDNDVDDGLDLTSIVITQQPDHGTLVVNSNGTVTYTPTSGYTGPDSFKYTIADVGGNVSNEATVSLNVVDTNNSVVANDDGGSSNGFVYVGANGGSWTAQGVTVEAFNADGSAGTIVRHSSFGFGVAGTPDSDDDRQNPPQLEYDTATNTSESLVFTYDDFVTSAEVDIARLYGTESVNGQVHTEQGGWIAYVVDDAGNQRVVASDEFSFGSSSNGGTITITAPAGYVFNRIEFVATEYRDGRDTTGSGDASDYFVQGVSATTVSSGFQAAEGDDLTLSVNDLLANDSDPEGDAFSFAGIVDVNGQLVTTGSAVVDANGATVTISGSTLTYNSGNQGLNVGEVGNVDFTYRIEDANGATDDADVSLTVVGTQGTPGSVNIDGTSGNDILDGTGGVDTFVWLDGESGTDTINNFTIGGPGVGDRLDLSDLLVGEESNPLSDYLSVSTNGTDTTIEIRPQGSGGSVEQTIVLDDVTGVTLQDLVNNDQIITD</sequence>
<dbReference type="Pfam" id="PF17963">
    <property type="entry name" value="Big_9"/>
    <property type="match status" value="2"/>
</dbReference>
<dbReference type="InterPro" id="IPR019960">
    <property type="entry name" value="T1SS_VCA0849"/>
</dbReference>
<dbReference type="EMBL" id="SACQ01000003">
    <property type="protein sequence ID" value="RVU31184.1"/>
    <property type="molecule type" value="Genomic_DNA"/>
</dbReference>
<gene>
    <name evidence="1" type="ORF">EOE65_09325</name>
</gene>
<comment type="caution">
    <text evidence="1">The sequence shown here is derived from an EMBL/GenBank/DDBJ whole genome shotgun (WGS) entry which is preliminary data.</text>
</comment>
<evidence type="ECO:0000313" key="2">
    <source>
        <dbReference type="Proteomes" id="UP000282818"/>
    </source>
</evidence>
<dbReference type="Gene3D" id="2.60.40.2810">
    <property type="match status" value="1"/>
</dbReference>
<dbReference type="AlphaFoldDB" id="A0A437Q9D0"/>
<dbReference type="Proteomes" id="UP000282818">
    <property type="component" value="Unassembled WGS sequence"/>
</dbReference>
<organism evidence="1 2">
    <name type="scientific">Neptunomonas marina</name>
    <dbReference type="NCBI Taxonomy" id="1815562"/>
    <lineage>
        <taxon>Bacteria</taxon>
        <taxon>Pseudomonadati</taxon>
        <taxon>Pseudomonadota</taxon>
        <taxon>Gammaproteobacteria</taxon>
        <taxon>Oceanospirillales</taxon>
        <taxon>Oceanospirillaceae</taxon>
        <taxon>Neptunomonas</taxon>
    </lineage>
</organism>
<dbReference type="NCBIfam" id="NF012211">
    <property type="entry name" value="tand_rpt_95"/>
    <property type="match status" value="2"/>
</dbReference>
<accession>A0A437Q9D0</accession>
<evidence type="ECO:0000313" key="1">
    <source>
        <dbReference type="EMBL" id="RVU31184.1"/>
    </source>
</evidence>
<feature type="non-terminal residue" evidence="1">
    <location>
        <position position="1"/>
    </location>
</feature>
<keyword evidence="2" id="KW-1185">Reference proteome</keyword>
<dbReference type="RefSeq" id="WP_127694029.1">
    <property type="nucleotide sequence ID" value="NZ_SACQ01000003.1"/>
</dbReference>
<reference evidence="1 2" key="1">
    <citation type="submission" date="2019-01" db="EMBL/GenBank/DDBJ databases">
        <authorList>
            <person name="Chen W.-M."/>
        </authorList>
    </citation>
    <scope>NUCLEOTIDE SEQUENCE [LARGE SCALE GENOMIC DNA]</scope>
    <source>
        <strain evidence="1 2">HPM-16</strain>
    </source>
</reference>
<proteinExistence type="predicted"/>
<protein>
    <submittedName>
        <fullName evidence="1">Tandem-95 repeat protein</fullName>
    </submittedName>
</protein>
<dbReference type="NCBIfam" id="TIGR03661">
    <property type="entry name" value="T1SS_VCA0849"/>
    <property type="match status" value="1"/>
</dbReference>
<name>A0A437Q9D0_9GAMM</name>